<dbReference type="InterPro" id="IPR024072">
    <property type="entry name" value="DHFR-like_dom_sf"/>
</dbReference>
<dbReference type="Gene3D" id="3.40.430.10">
    <property type="entry name" value="Dihydrofolate Reductase, subunit A"/>
    <property type="match status" value="1"/>
</dbReference>
<dbReference type="PANTHER" id="PTHR38011:SF11">
    <property type="entry name" value="2,5-DIAMINO-6-RIBOSYLAMINO-4(3H)-PYRIMIDINONE 5'-PHOSPHATE REDUCTASE"/>
    <property type="match status" value="1"/>
</dbReference>
<feature type="domain" description="Bacterial bifunctional deaminase-reductase C-terminal" evidence="1">
    <location>
        <begin position="9"/>
        <end position="164"/>
    </location>
</feature>
<evidence type="ECO:0000313" key="3">
    <source>
        <dbReference type="Proteomes" id="UP000831880"/>
    </source>
</evidence>
<dbReference type="InterPro" id="IPR002734">
    <property type="entry name" value="RibDG_C"/>
</dbReference>
<dbReference type="EMBL" id="CP095074">
    <property type="protein sequence ID" value="UOQ92302.1"/>
    <property type="molecule type" value="Genomic_DNA"/>
</dbReference>
<keyword evidence="3" id="KW-1185">Reference proteome</keyword>
<accession>A0ABY4GZW5</accession>
<gene>
    <name evidence="2" type="ORF">MUO14_17750</name>
</gene>
<name>A0ABY4GZW5_9BACI</name>
<proteinExistence type="predicted"/>
<dbReference type="PANTHER" id="PTHR38011">
    <property type="entry name" value="DIHYDROFOLATE REDUCTASE FAMILY PROTEIN (AFU_ORTHOLOGUE AFUA_8G06820)"/>
    <property type="match status" value="1"/>
</dbReference>
<protein>
    <submittedName>
        <fullName evidence="2">Dihydrofolate reductase family protein</fullName>
    </submittedName>
</protein>
<reference evidence="2 3" key="1">
    <citation type="submission" date="2022-04" db="EMBL/GenBank/DDBJ databases">
        <title>Halobacillus sp. isolated from saltern.</title>
        <authorList>
            <person name="Won M."/>
            <person name="Lee C.-M."/>
            <person name="Woen H.-Y."/>
            <person name="Kwon S.-W."/>
        </authorList>
    </citation>
    <scope>NUCLEOTIDE SEQUENCE [LARGE SCALE GENOMIC DNA]</scope>
    <source>
        <strain evidence="2 3">SSTM10-2</strain>
    </source>
</reference>
<dbReference type="RefSeq" id="WP_244751912.1">
    <property type="nucleotide sequence ID" value="NZ_CP095074.1"/>
</dbReference>
<organism evidence="2 3">
    <name type="scientific">Halobacillus shinanisalinarum</name>
    <dbReference type="NCBI Taxonomy" id="2932258"/>
    <lineage>
        <taxon>Bacteria</taxon>
        <taxon>Bacillati</taxon>
        <taxon>Bacillota</taxon>
        <taxon>Bacilli</taxon>
        <taxon>Bacillales</taxon>
        <taxon>Bacillaceae</taxon>
        <taxon>Halobacillus</taxon>
    </lineage>
</organism>
<dbReference type="InterPro" id="IPR050765">
    <property type="entry name" value="Riboflavin_Biosynth_HTPR"/>
</dbReference>
<dbReference type="SUPFAM" id="SSF53597">
    <property type="entry name" value="Dihydrofolate reductase-like"/>
    <property type="match status" value="1"/>
</dbReference>
<dbReference type="Pfam" id="PF01872">
    <property type="entry name" value="RibD_C"/>
    <property type="match status" value="1"/>
</dbReference>
<evidence type="ECO:0000313" key="2">
    <source>
        <dbReference type="EMBL" id="UOQ92302.1"/>
    </source>
</evidence>
<dbReference type="Proteomes" id="UP000831880">
    <property type="component" value="Chromosome"/>
</dbReference>
<evidence type="ECO:0000259" key="1">
    <source>
        <dbReference type="Pfam" id="PF01872"/>
    </source>
</evidence>
<sequence length="186" mass="21159">MGDVRTKLVFYGAVSVDGYIARDNHSLDWLLGTEGEEEIGYEDFYATIDIVLMGRKTYDQILNHAPGEFPYKGKQCYVFSRTSTGSNDLVDFINENIVEFTKSLKKHPGKRIWVVGGGEVLYPLLQEKLIDEFIIQIAPSIIGRGIPLFIPGEQENQLKLLNVKRNKQLAELHYELNTICRNSSME</sequence>